<dbReference type="InterPro" id="IPR035908">
    <property type="entry name" value="F0_ATP_A_sf"/>
</dbReference>
<dbReference type="CDD" id="cd00310">
    <property type="entry name" value="ATP-synt_Fo_a_6"/>
    <property type="match status" value="1"/>
</dbReference>
<feature type="transmembrane region" description="Helical" evidence="12">
    <location>
        <begin position="72"/>
        <end position="93"/>
    </location>
</feature>
<dbReference type="InterPro" id="IPR045083">
    <property type="entry name" value="ATP_synth_F0_asu_bact/mt"/>
</dbReference>
<protein>
    <recommendedName>
        <fullName evidence="11">ATP synthase subunit a</fullName>
    </recommendedName>
</protein>
<sequence length="229" mass="25389">MMMDIFSSFDPGLSNINSNLFWIPVILIPFLLNLSLWVMPTRSFWLSYSPINLIFLQLSRTSSIHLKGLSSLVTPLFIFVMFINFMGLVPYMFSASSHLLFTLSLALPLWLSLIISGILHSPSSFAASLLPSGAPTWLNPFLVLIETISISVRPLTLAFRLAANMSAGHIVLSLVGLYATTALFSSISSFVLLLAIQTGYFMFEVAICSIQAYIFCLLISMYADDHPMN</sequence>
<dbReference type="GO" id="GO:0045259">
    <property type="term" value="C:proton-transporting ATP synthase complex"/>
    <property type="evidence" value="ECO:0007669"/>
    <property type="project" value="UniProtKB-KW"/>
</dbReference>
<dbReference type="SUPFAM" id="SSF81336">
    <property type="entry name" value="F1F0 ATP synthase subunit A"/>
    <property type="match status" value="1"/>
</dbReference>
<reference evidence="14" key="2">
    <citation type="journal article" date="2015" name="Mol. Phylogenet. Evol.">
        <title>Mitogenomics reveals phylogeny and repeated motifs in control regions of the deep-sea family Siboglinidae (Annelida).</title>
        <authorList>
            <person name="Li Y."/>
            <person name="Kocot K.M."/>
            <person name="Schander C."/>
            <person name="Santos S.R."/>
            <person name="Thornhill D.J."/>
            <person name="Halanych K.M."/>
        </authorList>
    </citation>
    <scope>NUCLEOTIDE SEQUENCE</scope>
</reference>
<evidence type="ECO:0000313" key="14">
    <source>
        <dbReference type="EMBL" id="AIL54763.1"/>
    </source>
</evidence>
<dbReference type="CTD" id="4508"/>
<dbReference type="NCBIfam" id="TIGR01131">
    <property type="entry name" value="ATP_synt_6_or_A"/>
    <property type="match status" value="1"/>
</dbReference>
<dbReference type="PANTHER" id="PTHR11410">
    <property type="entry name" value="ATP SYNTHASE SUBUNIT A"/>
    <property type="match status" value="1"/>
</dbReference>
<evidence type="ECO:0000256" key="8">
    <source>
        <dbReference type="ARBA" id="ARBA00023065"/>
    </source>
</evidence>
<dbReference type="Pfam" id="PF00119">
    <property type="entry name" value="ATP-synt_A"/>
    <property type="match status" value="1"/>
</dbReference>
<evidence type="ECO:0000256" key="4">
    <source>
        <dbReference type="ARBA" id="ARBA00022547"/>
    </source>
</evidence>
<keyword evidence="6" id="KW-0375">Hydrogen ion transport</keyword>
<comment type="similarity">
    <text evidence="2">Belongs to the ATPase A chain family.</text>
</comment>
<evidence type="ECO:0000256" key="2">
    <source>
        <dbReference type="ARBA" id="ARBA00006810"/>
    </source>
</evidence>
<dbReference type="EMBL" id="KJ872501">
    <property type="protein sequence ID" value="AIG23746.1"/>
    <property type="molecule type" value="Genomic_DNA"/>
</dbReference>
<feature type="transmembrane region" description="Helical" evidence="12">
    <location>
        <begin position="170"/>
        <end position="194"/>
    </location>
</feature>
<dbReference type="InterPro" id="IPR000568">
    <property type="entry name" value="ATP_synth_F0_asu"/>
</dbReference>
<dbReference type="EMBL" id="KJ789165">
    <property type="protein sequence ID" value="AIL54763.1"/>
    <property type="molecule type" value="Genomic_DNA"/>
</dbReference>
<comment type="subcellular location">
    <subcellularLocation>
        <location evidence="1">Membrane</location>
        <topology evidence="1">Multi-pass membrane protein</topology>
    </subcellularLocation>
    <subcellularLocation>
        <location evidence="11">Mitochondrion inner membrane</location>
        <topology evidence="11">Multi-pass membrane protein</topology>
    </subcellularLocation>
</comment>
<proteinExistence type="inferred from homology"/>
<dbReference type="AlphaFoldDB" id="A0A0E3DR54"/>
<keyword evidence="5 12" id="KW-0812">Transmembrane</keyword>
<dbReference type="PRINTS" id="PR00123">
    <property type="entry name" value="ATPASEA"/>
</dbReference>
<dbReference type="Gene3D" id="1.20.120.220">
    <property type="entry name" value="ATP synthase, F0 complex, subunit A"/>
    <property type="match status" value="1"/>
</dbReference>
<keyword evidence="3" id="KW-0813">Transport</keyword>
<feature type="transmembrane region" description="Helical" evidence="12">
    <location>
        <begin position="100"/>
        <end position="121"/>
    </location>
</feature>
<keyword evidence="7 12" id="KW-1133">Transmembrane helix</keyword>
<keyword evidence="10" id="KW-0066">ATP synthesis</keyword>
<reference evidence="13" key="1">
    <citation type="journal article" date="2014" name="Mitochondrial DNA">
        <title>Complete mitochondrial genome of the hydrothermal vent tubeworm, Ridgeia piscesae (Polychaeta, Siboglinidae).</title>
        <authorList>
            <person name="Jun J."/>
            <person name="Won Y.J."/>
            <person name="Vrijenhoek R.C."/>
        </authorList>
    </citation>
    <scope>NUCLEOTIDE SEQUENCE</scope>
</reference>
<keyword evidence="14" id="KW-0496">Mitochondrion</keyword>
<keyword evidence="4" id="KW-0138">CF(0)</keyword>
<dbReference type="PANTHER" id="PTHR11410:SF0">
    <property type="entry name" value="ATP SYNTHASE SUBUNIT A"/>
    <property type="match status" value="1"/>
</dbReference>
<dbReference type="PROSITE" id="PS00449">
    <property type="entry name" value="ATPASE_A"/>
    <property type="match status" value="1"/>
</dbReference>
<evidence type="ECO:0000256" key="12">
    <source>
        <dbReference type="SAM" id="Phobius"/>
    </source>
</evidence>
<dbReference type="GeneID" id="20004775"/>
<dbReference type="RefSeq" id="YP_009050478.1">
    <property type="nucleotide sequence ID" value="NC_024653.1"/>
</dbReference>
<gene>
    <name evidence="14" type="primary">atp6</name>
    <name evidence="13" type="synonym">ATP6</name>
</gene>
<evidence type="ECO:0000256" key="5">
    <source>
        <dbReference type="ARBA" id="ARBA00022692"/>
    </source>
</evidence>
<evidence type="ECO:0000256" key="7">
    <source>
        <dbReference type="ARBA" id="ARBA00022989"/>
    </source>
</evidence>
<feature type="transmembrane region" description="Helical" evidence="12">
    <location>
        <begin position="141"/>
        <end position="163"/>
    </location>
</feature>
<accession>A0A0E3DR54</accession>
<dbReference type="GO" id="GO:0005743">
    <property type="term" value="C:mitochondrial inner membrane"/>
    <property type="evidence" value="ECO:0007669"/>
    <property type="project" value="UniProtKB-SubCell"/>
</dbReference>
<name>A0A0E3DR54_RIDPI</name>
<evidence type="ECO:0000256" key="6">
    <source>
        <dbReference type="ARBA" id="ARBA00022781"/>
    </source>
</evidence>
<evidence type="ECO:0000256" key="1">
    <source>
        <dbReference type="ARBA" id="ARBA00004141"/>
    </source>
</evidence>
<evidence type="ECO:0000256" key="9">
    <source>
        <dbReference type="ARBA" id="ARBA00023136"/>
    </source>
</evidence>
<feature type="transmembrane region" description="Helical" evidence="12">
    <location>
        <begin position="20"/>
        <end position="38"/>
    </location>
</feature>
<evidence type="ECO:0000313" key="13">
    <source>
        <dbReference type="EMBL" id="AIG23746.1"/>
    </source>
</evidence>
<keyword evidence="9 12" id="KW-0472">Membrane</keyword>
<evidence type="ECO:0000256" key="11">
    <source>
        <dbReference type="RuleBase" id="RU004450"/>
    </source>
</evidence>
<dbReference type="GO" id="GO:0046933">
    <property type="term" value="F:proton-transporting ATP synthase activity, rotational mechanism"/>
    <property type="evidence" value="ECO:0007669"/>
    <property type="project" value="TreeGrafter"/>
</dbReference>
<organism evidence="14">
    <name type="scientific">Ridgeia piscesae</name>
    <name type="common">Tubeworm</name>
    <dbReference type="NCBI Taxonomy" id="27915"/>
    <lineage>
        <taxon>Eukaryota</taxon>
        <taxon>Metazoa</taxon>
        <taxon>Spiralia</taxon>
        <taxon>Lophotrochozoa</taxon>
        <taxon>Annelida</taxon>
        <taxon>Polychaeta</taxon>
        <taxon>Sedentaria</taxon>
        <taxon>Canalipalpata</taxon>
        <taxon>Sabellida</taxon>
        <taxon>Siboglinidae</taxon>
        <taxon>Ridgeia</taxon>
    </lineage>
</organism>
<dbReference type="InterPro" id="IPR023011">
    <property type="entry name" value="ATP_synth_F0_asu_AS"/>
</dbReference>
<geneLocation type="mitochondrion" evidence="14"/>
<evidence type="ECO:0000256" key="3">
    <source>
        <dbReference type="ARBA" id="ARBA00022448"/>
    </source>
</evidence>
<feature type="transmembrane region" description="Helical" evidence="12">
    <location>
        <begin position="45"/>
        <end position="66"/>
    </location>
</feature>
<keyword evidence="8" id="KW-0406">Ion transport</keyword>
<evidence type="ECO:0000256" key="10">
    <source>
        <dbReference type="ARBA" id="ARBA00023310"/>
    </source>
</evidence>
<feature type="transmembrane region" description="Helical" evidence="12">
    <location>
        <begin position="200"/>
        <end position="223"/>
    </location>
</feature>